<dbReference type="CDD" id="cd21987">
    <property type="entry name" value="HMG-box_TFAM_rpt2"/>
    <property type="match status" value="1"/>
</dbReference>
<keyword evidence="7" id="KW-0496">Mitochondrion</keyword>
<evidence type="ECO:0000256" key="1">
    <source>
        <dbReference type="ARBA" id="ARBA00004436"/>
    </source>
</evidence>
<dbReference type="Pfam" id="PF09011">
    <property type="entry name" value="HMG_box_2"/>
    <property type="match status" value="1"/>
</dbReference>
<dbReference type="Pfam" id="PF00505">
    <property type="entry name" value="HMG_box"/>
    <property type="match status" value="1"/>
</dbReference>
<evidence type="ECO:0000256" key="4">
    <source>
        <dbReference type="ARBA" id="ARBA00022946"/>
    </source>
</evidence>
<feature type="domain" description="HMG box" evidence="16">
    <location>
        <begin position="150"/>
        <end position="214"/>
    </location>
</feature>
<evidence type="ECO:0000256" key="14">
    <source>
        <dbReference type="PROSITE-ProRule" id="PRU00267"/>
    </source>
</evidence>
<feature type="DNA-binding region" description="HMG box" evidence="14">
    <location>
        <begin position="45"/>
        <end position="113"/>
    </location>
</feature>
<evidence type="ECO:0000256" key="5">
    <source>
        <dbReference type="ARBA" id="ARBA00023015"/>
    </source>
</evidence>
<reference evidence="17" key="1">
    <citation type="submission" date="2021-01" db="EMBL/GenBank/DDBJ databases">
        <title>A chromosome-scale assembly of European eel, Anguilla anguilla.</title>
        <authorList>
            <person name="Henkel C."/>
            <person name="Jong-Raadsen S.A."/>
            <person name="Dufour S."/>
            <person name="Weltzien F.-A."/>
            <person name="Palstra A.P."/>
            <person name="Pelster B."/>
            <person name="Spaink H.P."/>
            <person name="Van Den Thillart G.E."/>
            <person name="Jansen H."/>
            <person name="Zahm M."/>
            <person name="Klopp C."/>
            <person name="Cedric C."/>
            <person name="Louis A."/>
            <person name="Berthelot C."/>
            <person name="Parey E."/>
            <person name="Roest Crollius H."/>
            <person name="Montfort J."/>
            <person name="Robinson-Rechavi M."/>
            <person name="Bucao C."/>
            <person name="Bouchez O."/>
            <person name="Gislard M."/>
            <person name="Lluch J."/>
            <person name="Milhes M."/>
            <person name="Lampietro C."/>
            <person name="Lopez Roques C."/>
            <person name="Donnadieu C."/>
            <person name="Braasch I."/>
            <person name="Desvignes T."/>
            <person name="Postlethwait J."/>
            <person name="Bobe J."/>
            <person name="Guiguen Y."/>
            <person name="Dirks R."/>
        </authorList>
    </citation>
    <scope>NUCLEOTIDE SEQUENCE</scope>
    <source>
        <strain evidence="17">Tag_6206</strain>
        <tissue evidence="17">Liver</tissue>
    </source>
</reference>
<dbReference type="InterPro" id="IPR036910">
    <property type="entry name" value="HMG_box_dom_sf"/>
</dbReference>
<keyword evidence="18" id="KW-1185">Reference proteome</keyword>
<comment type="function">
    <text evidence="12">Binds to the mitochondrial light strand promoter and functions in mitochondrial transcription regulation. Component of the mitochondrial transcription initiation complex, composed at least of TFB2M, TFAM and POLRMT that is required for basal transcription of mitochondrial DNA. In this complex, TFAM recruits POLRMT to a specific promoter whereas TFB2M induces structural changes in POLRMT to enable promoter opening and trapping of the DNA non-template strand. Required for accurate and efficient promoter recognition by the mitochondrial RNA polymerase. Promotes transcription initiation from the HSP1 and the light strand promoter by binding immediately upstream of transcriptional start sites. Is able to unwind DNA. Bends the mitochondrial light strand promoter DNA into a U-turn shape via its HMG boxes. Required for maintenance of normal levels of mitochondrial DNA. May play a role in organizing and compacting mitochondrial DNA.</text>
</comment>
<evidence type="ECO:0000313" key="18">
    <source>
        <dbReference type="Proteomes" id="UP001044222"/>
    </source>
</evidence>
<proteinExistence type="predicted"/>
<organism evidence="17 18">
    <name type="scientific">Anguilla anguilla</name>
    <name type="common">European freshwater eel</name>
    <name type="synonym">Muraena anguilla</name>
    <dbReference type="NCBI Taxonomy" id="7936"/>
    <lineage>
        <taxon>Eukaryota</taxon>
        <taxon>Metazoa</taxon>
        <taxon>Chordata</taxon>
        <taxon>Craniata</taxon>
        <taxon>Vertebrata</taxon>
        <taxon>Euteleostomi</taxon>
        <taxon>Actinopterygii</taxon>
        <taxon>Neopterygii</taxon>
        <taxon>Teleostei</taxon>
        <taxon>Anguilliformes</taxon>
        <taxon>Anguillidae</taxon>
        <taxon>Anguilla</taxon>
    </lineage>
</organism>
<feature type="domain" description="HMG box" evidence="16">
    <location>
        <begin position="45"/>
        <end position="113"/>
    </location>
</feature>
<dbReference type="FunFam" id="1.10.30.10:FF:000043">
    <property type="entry name" value="Transcription factor A, mitochondrial"/>
    <property type="match status" value="1"/>
</dbReference>
<feature type="DNA-binding region" description="HMG box" evidence="14">
    <location>
        <begin position="150"/>
        <end position="214"/>
    </location>
</feature>
<keyword evidence="2" id="KW-0597">Phosphoprotein</keyword>
<sequence>MIPLNLISIGANLLAKPVGIFSSSSFARCTVAVCKSFSTTSAQRPKRPLTSYMRFVKQQRPLVVRQNPDLKLVDIVKRIAQHWRALSPEQKRPFEEASLADHAQYKMDIERYKSQLTPAQSAALKEERRQKMAKRRSIRHKRELTLLGKPKRPRSAFNIFTAEHIPQARGTTMPAKLISVTDDWKRLHLSQKQVYIQLAEDDQIRYKNEMKSWEEHMIEIGREDVVRRKNLAPRKTISTKGGKKKTKVKSAKSKVAVKSTSTKSSGSIKAKKTKKTVKRAEE</sequence>
<comment type="subcellular location">
    <subcellularLocation>
        <location evidence="1">Mitochondrion matrix</location>
        <location evidence="1">Mitochondrion nucleoid</location>
    </subcellularLocation>
</comment>
<dbReference type="AlphaFoldDB" id="A0A9D3MV63"/>
<feature type="compositionally biased region" description="Low complexity" evidence="15">
    <location>
        <begin position="253"/>
        <end position="268"/>
    </location>
</feature>
<evidence type="ECO:0000256" key="15">
    <source>
        <dbReference type="SAM" id="MobiDB-lite"/>
    </source>
</evidence>
<dbReference type="EMBL" id="JAFIRN010000002">
    <property type="protein sequence ID" value="KAG5855422.1"/>
    <property type="molecule type" value="Genomic_DNA"/>
</dbReference>
<dbReference type="Gene3D" id="1.10.30.10">
    <property type="entry name" value="High mobility group box domain"/>
    <property type="match status" value="2"/>
</dbReference>
<feature type="compositionally biased region" description="Basic residues" evidence="15">
    <location>
        <begin position="269"/>
        <end position="282"/>
    </location>
</feature>
<keyword evidence="5" id="KW-0805">Transcription regulation</keyword>
<name>A0A9D3MV63_ANGAN</name>
<keyword evidence="8" id="KW-0010">Activator</keyword>
<gene>
    <name evidence="17" type="ORF">ANANG_G00048890</name>
</gene>
<dbReference type="GO" id="GO:0042645">
    <property type="term" value="C:mitochondrial nucleoid"/>
    <property type="evidence" value="ECO:0007669"/>
    <property type="project" value="UniProtKB-SubCell"/>
</dbReference>
<evidence type="ECO:0000313" key="17">
    <source>
        <dbReference type="EMBL" id="KAG5855422.1"/>
    </source>
</evidence>
<evidence type="ECO:0000256" key="2">
    <source>
        <dbReference type="ARBA" id="ARBA00022553"/>
    </source>
</evidence>
<dbReference type="PANTHER" id="PTHR48112:SF22">
    <property type="entry name" value="MITOCHONDRIAL TRANSCRIPTION FACTOR A, ISOFORM B"/>
    <property type="match status" value="1"/>
</dbReference>
<dbReference type="CDD" id="cd22012">
    <property type="entry name" value="HMG-box_ABF2_IXR1-like_rpt2"/>
    <property type="match status" value="1"/>
</dbReference>
<dbReference type="GO" id="GO:0003677">
    <property type="term" value="F:DNA binding"/>
    <property type="evidence" value="ECO:0007669"/>
    <property type="project" value="UniProtKB-UniRule"/>
</dbReference>
<accession>A0A9D3MV63</accession>
<evidence type="ECO:0000256" key="8">
    <source>
        <dbReference type="ARBA" id="ARBA00023159"/>
    </source>
</evidence>
<keyword evidence="4" id="KW-0809">Transit peptide</keyword>
<evidence type="ECO:0000259" key="16">
    <source>
        <dbReference type="PROSITE" id="PS50118"/>
    </source>
</evidence>
<evidence type="ECO:0000256" key="10">
    <source>
        <dbReference type="ARBA" id="ARBA00023271"/>
    </source>
</evidence>
<evidence type="ECO:0000256" key="13">
    <source>
        <dbReference type="ARBA" id="ARBA00046467"/>
    </source>
</evidence>
<keyword evidence="3" id="KW-0677">Repeat</keyword>
<comment type="caution">
    <text evidence="17">The sequence shown here is derived from an EMBL/GenBank/DDBJ whole genome shotgun (WGS) entry which is preliminary data.</text>
</comment>
<dbReference type="PANTHER" id="PTHR48112">
    <property type="entry name" value="HIGH MOBILITY GROUP PROTEIN DSP1"/>
    <property type="match status" value="1"/>
</dbReference>
<comment type="subunit">
    <text evidence="13">Monomer; binds DNA as a monomer. Homodimer. Component of the mitochondrial transcription initiation complex, composed at least of TFB2M, TFAM and POLRMT. In this complex TFAM recruits POLRMT to the promoter whereas TFB2M induces structural changes in POLRMT to enable promoter opening and trapping of the DNA non-template strand. Upon metabolic stress, forms a complex composed of FOXO3, SIRT3, TFAM and POLRMT. Interacts with TFB1M and TFB2M. Interacts with CLPX; this enhances DNA-binding.</text>
</comment>
<evidence type="ECO:0000256" key="12">
    <source>
        <dbReference type="ARBA" id="ARBA00045216"/>
    </source>
</evidence>
<dbReference type="InterPro" id="IPR009071">
    <property type="entry name" value="HMG_box_dom"/>
</dbReference>
<keyword evidence="6 14" id="KW-0238">DNA-binding</keyword>
<keyword evidence="14" id="KW-0539">Nucleus</keyword>
<keyword evidence="9" id="KW-0804">Transcription</keyword>
<evidence type="ECO:0000256" key="3">
    <source>
        <dbReference type="ARBA" id="ARBA00022737"/>
    </source>
</evidence>
<feature type="region of interest" description="Disordered" evidence="15">
    <location>
        <begin position="231"/>
        <end position="282"/>
    </location>
</feature>
<evidence type="ECO:0000256" key="7">
    <source>
        <dbReference type="ARBA" id="ARBA00023128"/>
    </source>
</evidence>
<feature type="compositionally biased region" description="Basic residues" evidence="15">
    <location>
        <begin position="241"/>
        <end position="252"/>
    </location>
</feature>
<dbReference type="PROSITE" id="PS50118">
    <property type="entry name" value="HMG_BOX_2"/>
    <property type="match status" value="2"/>
</dbReference>
<evidence type="ECO:0000256" key="6">
    <source>
        <dbReference type="ARBA" id="ARBA00023125"/>
    </source>
</evidence>
<dbReference type="SMART" id="SM00398">
    <property type="entry name" value="HMG"/>
    <property type="match status" value="2"/>
</dbReference>
<protein>
    <recommendedName>
        <fullName evidence="11">Transcription factor A, mitochondrial</fullName>
    </recommendedName>
</protein>
<evidence type="ECO:0000256" key="11">
    <source>
        <dbReference type="ARBA" id="ARBA00040582"/>
    </source>
</evidence>
<dbReference type="Proteomes" id="UP001044222">
    <property type="component" value="Unassembled WGS sequence"/>
</dbReference>
<evidence type="ECO:0000256" key="9">
    <source>
        <dbReference type="ARBA" id="ARBA00023163"/>
    </source>
</evidence>
<dbReference type="GO" id="GO:0005634">
    <property type="term" value="C:nucleus"/>
    <property type="evidence" value="ECO:0007669"/>
    <property type="project" value="UniProtKB-UniRule"/>
</dbReference>
<dbReference type="InterPro" id="IPR050342">
    <property type="entry name" value="HMGB"/>
</dbReference>
<keyword evidence="10" id="KW-1135">Mitochondrion nucleoid</keyword>
<dbReference type="SUPFAM" id="SSF47095">
    <property type="entry name" value="HMG-box"/>
    <property type="match status" value="2"/>
</dbReference>